<gene>
    <name evidence="1" type="ORF">ACFPOG_30675</name>
</gene>
<protein>
    <submittedName>
        <fullName evidence="1">Uncharacterized protein</fullName>
    </submittedName>
</protein>
<comment type="caution">
    <text evidence="1">The sequence shown here is derived from an EMBL/GenBank/DDBJ whole genome shotgun (WGS) entry which is preliminary data.</text>
</comment>
<keyword evidence="2" id="KW-1185">Reference proteome</keyword>
<reference evidence="2" key="1">
    <citation type="journal article" date="2019" name="Int. J. Syst. Evol. Microbiol.">
        <title>The Global Catalogue of Microorganisms (GCM) 10K type strain sequencing project: providing services to taxonomists for standard genome sequencing and annotation.</title>
        <authorList>
            <consortium name="The Broad Institute Genomics Platform"/>
            <consortium name="The Broad Institute Genome Sequencing Center for Infectious Disease"/>
            <person name="Wu L."/>
            <person name="Ma J."/>
        </authorList>
    </citation>
    <scope>NUCLEOTIDE SEQUENCE [LARGE SCALE GENOMIC DNA]</scope>
    <source>
        <strain evidence="2">KACC 11904</strain>
    </source>
</reference>
<dbReference type="Proteomes" id="UP001596044">
    <property type="component" value="Unassembled WGS sequence"/>
</dbReference>
<sequence length="236" mass="26684">MFNDQIVHLFVSEGYENEVTELINSIKFHDDRFFAKVKGSHSNAEKVFLYLQSSLYRSRKYIEGYVDAVNNNNIYMVALAVRAHLEAASSLGYLLKQIHGKDLNNDFPLDVINKLMLGTKDKSLLSDDIPNHDAVNVLTMIDAADSMISKFTGEKKTQVRKAYNILSEFCHPNGLGLAFAVDFTKDSMIFTESSSPLSIEQLYSFHKRLLFSADIFKGFYSEIGELLKASIDLTKN</sequence>
<proteinExistence type="predicted"/>
<name>A0ABW0KIJ4_9BACL</name>
<evidence type="ECO:0000313" key="1">
    <source>
        <dbReference type="EMBL" id="MFC5452573.1"/>
    </source>
</evidence>
<dbReference type="RefSeq" id="WP_377526810.1">
    <property type="nucleotide sequence ID" value="NZ_JBHSMJ010000058.1"/>
</dbReference>
<evidence type="ECO:0000313" key="2">
    <source>
        <dbReference type="Proteomes" id="UP001596044"/>
    </source>
</evidence>
<organism evidence="1 2">
    <name type="scientific">Paenibacillus aestuarii</name>
    <dbReference type="NCBI Taxonomy" id="516965"/>
    <lineage>
        <taxon>Bacteria</taxon>
        <taxon>Bacillati</taxon>
        <taxon>Bacillota</taxon>
        <taxon>Bacilli</taxon>
        <taxon>Bacillales</taxon>
        <taxon>Paenibacillaceae</taxon>
        <taxon>Paenibacillus</taxon>
    </lineage>
</organism>
<accession>A0ABW0KIJ4</accession>
<dbReference type="EMBL" id="JBHSMJ010000058">
    <property type="protein sequence ID" value="MFC5452573.1"/>
    <property type="molecule type" value="Genomic_DNA"/>
</dbReference>